<keyword evidence="12" id="KW-0325">Glycoprotein</keyword>
<feature type="domain" description="Protein kinase" evidence="17">
    <location>
        <begin position="365"/>
        <end position="631"/>
    </location>
</feature>
<keyword evidence="7" id="KW-0418">Kinase</keyword>
<dbReference type="PANTHER" id="PTHR27005:SF515">
    <property type="entry name" value="WALL-ASSOCIATED RECEPTOR KINASE-LIKE 10-RELATED"/>
    <property type="match status" value="1"/>
</dbReference>
<dbReference type="PROSITE" id="PS01187">
    <property type="entry name" value="EGF_CA"/>
    <property type="match status" value="1"/>
</dbReference>
<evidence type="ECO:0000313" key="18">
    <source>
        <dbReference type="EMBL" id="RID57767.1"/>
    </source>
</evidence>
<evidence type="ECO:0000313" key="19">
    <source>
        <dbReference type="Proteomes" id="UP000264353"/>
    </source>
</evidence>
<evidence type="ECO:0000256" key="15">
    <source>
        <dbReference type="SAM" id="Phobius"/>
    </source>
</evidence>
<name>A0A397YWE5_BRACM</name>
<evidence type="ECO:0000259" key="17">
    <source>
        <dbReference type="PROSITE" id="PS50011"/>
    </source>
</evidence>
<evidence type="ECO:0000256" key="6">
    <source>
        <dbReference type="ARBA" id="ARBA00022741"/>
    </source>
</evidence>
<dbReference type="AlphaFoldDB" id="A0A397YWE5"/>
<dbReference type="Gene3D" id="2.10.25.10">
    <property type="entry name" value="Laminin"/>
    <property type="match status" value="1"/>
</dbReference>
<dbReference type="InterPro" id="IPR018097">
    <property type="entry name" value="EGF_Ca-bd_CS"/>
</dbReference>
<keyword evidence="3" id="KW-0808">Transferase</keyword>
<sequence>MRIESYSICNLLSLFVLLIHGMSVVIDEDLTVSTFDSSGNPVPFLSSINKEVVKISLTKDNIPSFGLMRIKNPVTSLGCSNREEPSIALNVTGSPFVLTPSNTLVAVGCNNRALMTDIEPHIGGCESSCHVGPNRRVQNMSCDGYRCCQAKIPSDRLQQISIKVESLDCNGTTTSGGCKVAFLTDETYTPSSVTEPELVYEKGYATVELGWFIDRSHKVPIFGTGELCATNGTVSTTYARSNKRSCICSFGNYFERSYRSCRCNSGFNGNPYTSGCRDMDECEGAKICGDGADCVNLVGYFECRQRKSKTLAIILGIGLGFGLLVLATGAWWLYKFIRKRREIKRKERRTRVFSSKKLEKATENFSVNRVLGQGGQGTVYKGMLVDGRIVTVKKSKVVDEDKVEEFINEVVILSQINHRNIVKLLGCCLETEVPVLVYEFIPNGNLFEHLHESDDDYTMATWVMRLRIAVDIAGALSYLHSAASSPVYHRDIKSTNIMLDERYRAKVSDFGSSRSVTVDHTHFTTVVAGTVGYVDPEYFQSSQFTDKSDVYSFAGFFPVSFLRSEGNRTLATYFVIVMKESRLLETIDARIKDSCNLEQVTAAANLARRCLNLNGKKRPNMREVSMELERIRDSQ</sequence>
<dbReference type="FunFam" id="1.10.510.10:FF:000084">
    <property type="entry name" value="Wall-associated receptor kinase 2"/>
    <property type="match status" value="1"/>
</dbReference>
<keyword evidence="5 16" id="KW-0732">Signal</keyword>
<comment type="catalytic activity">
    <reaction evidence="14">
        <text>L-threonyl-[protein] + ATP = O-phospho-L-threonyl-[protein] + ADP + H(+)</text>
        <dbReference type="Rhea" id="RHEA:46608"/>
        <dbReference type="Rhea" id="RHEA-COMP:11060"/>
        <dbReference type="Rhea" id="RHEA-COMP:11605"/>
        <dbReference type="ChEBI" id="CHEBI:15378"/>
        <dbReference type="ChEBI" id="CHEBI:30013"/>
        <dbReference type="ChEBI" id="CHEBI:30616"/>
        <dbReference type="ChEBI" id="CHEBI:61977"/>
        <dbReference type="ChEBI" id="CHEBI:456216"/>
    </reaction>
</comment>
<dbReference type="Gene3D" id="1.10.510.10">
    <property type="entry name" value="Transferase(Phosphotransferase) domain 1"/>
    <property type="match status" value="1"/>
</dbReference>
<keyword evidence="6" id="KW-0547">Nucleotide-binding</keyword>
<dbReference type="GO" id="GO:0005524">
    <property type="term" value="F:ATP binding"/>
    <property type="evidence" value="ECO:0007669"/>
    <property type="project" value="UniProtKB-KW"/>
</dbReference>
<dbReference type="GO" id="GO:0007166">
    <property type="term" value="P:cell surface receptor signaling pathway"/>
    <property type="evidence" value="ECO:0007669"/>
    <property type="project" value="InterPro"/>
</dbReference>
<evidence type="ECO:0000256" key="5">
    <source>
        <dbReference type="ARBA" id="ARBA00022729"/>
    </source>
</evidence>
<dbReference type="CDD" id="cd00054">
    <property type="entry name" value="EGF_CA"/>
    <property type="match status" value="1"/>
</dbReference>
<protein>
    <recommendedName>
        <fullName evidence="17">Protein kinase domain-containing protein</fullName>
    </recommendedName>
</protein>
<proteinExistence type="predicted"/>
<keyword evidence="9 15" id="KW-1133">Transmembrane helix</keyword>
<dbReference type="GO" id="GO:0004674">
    <property type="term" value="F:protein serine/threonine kinase activity"/>
    <property type="evidence" value="ECO:0007669"/>
    <property type="project" value="UniProtKB-KW"/>
</dbReference>
<evidence type="ECO:0000256" key="3">
    <source>
        <dbReference type="ARBA" id="ARBA00022679"/>
    </source>
</evidence>
<dbReference type="FunFam" id="3.30.200.20:FF:000043">
    <property type="entry name" value="Wall-associated receptor kinase 2"/>
    <property type="match status" value="1"/>
</dbReference>
<evidence type="ECO:0000256" key="11">
    <source>
        <dbReference type="ARBA" id="ARBA00023157"/>
    </source>
</evidence>
<keyword evidence="8" id="KW-0067">ATP-binding</keyword>
<feature type="non-terminal residue" evidence="18">
    <location>
        <position position="635"/>
    </location>
</feature>
<evidence type="ECO:0000256" key="13">
    <source>
        <dbReference type="ARBA" id="ARBA00047558"/>
    </source>
</evidence>
<evidence type="ECO:0000256" key="14">
    <source>
        <dbReference type="ARBA" id="ARBA00047951"/>
    </source>
</evidence>
<evidence type="ECO:0000256" key="8">
    <source>
        <dbReference type="ARBA" id="ARBA00022840"/>
    </source>
</evidence>
<dbReference type="Pfam" id="PF08488">
    <property type="entry name" value="WAK"/>
    <property type="match status" value="1"/>
</dbReference>
<dbReference type="GO" id="GO:0016020">
    <property type="term" value="C:membrane"/>
    <property type="evidence" value="ECO:0007669"/>
    <property type="project" value="UniProtKB-SubCell"/>
</dbReference>
<dbReference type="Proteomes" id="UP000264353">
    <property type="component" value="Chromosome A6"/>
</dbReference>
<dbReference type="Pfam" id="PF00069">
    <property type="entry name" value="Pkinase"/>
    <property type="match status" value="1"/>
</dbReference>
<dbReference type="PROSITE" id="PS50011">
    <property type="entry name" value="PROTEIN_KINASE_DOM"/>
    <property type="match status" value="1"/>
</dbReference>
<dbReference type="Gene3D" id="3.30.200.20">
    <property type="entry name" value="Phosphorylase Kinase, domain 1"/>
    <property type="match status" value="1"/>
</dbReference>
<gene>
    <name evidence="18" type="ORF">BRARA_F01119</name>
</gene>
<evidence type="ECO:0000256" key="1">
    <source>
        <dbReference type="ARBA" id="ARBA00004479"/>
    </source>
</evidence>
<evidence type="ECO:0000256" key="7">
    <source>
        <dbReference type="ARBA" id="ARBA00022777"/>
    </source>
</evidence>
<keyword evidence="11" id="KW-1015">Disulfide bond</keyword>
<evidence type="ECO:0000256" key="9">
    <source>
        <dbReference type="ARBA" id="ARBA00022989"/>
    </source>
</evidence>
<evidence type="ECO:0000256" key="12">
    <source>
        <dbReference type="ARBA" id="ARBA00023180"/>
    </source>
</evidence>
<dbReference type="InterPro" id="IPR045274">
    <property type="entry name" value="WAK-like"/>
</dbReference>
<organism evidence="18 19">
    <name type="scientific">Brassica campestris</name>
    <name type="common">Field mustard</name>
    <dbReference type="NCBI Taxonomy" id="3711"/>
    <lineage>
        <taxon>Eukaryota</taxon>
        <taxon>Viridiplantae</taxon>
        <taxon>Streptophyta</taxon>
        <taxon>Embryophyta</taxon>
        <taxon>Tracheophyta</taxon>
        <taxon>Spermatophyta</taxon>
        <taxon>Magnoliopsida</taxon>
        <taxon>eudicotyledons</taxon>
        <taxon>Gunneridae</taxon>
        <taxon>Pentapetalae</taxon>
        <taxon>rosids</taxon>
        <taxon>malvids</taxon>
        <taxon>Brassicales</taxon>
        <taxon>Brassicaceae</taxon>
        <taxon>Brassiceae</taxon>
        <taxon>Brassica</taxon>
    </lineage>
</organism>
<feature type="signal peptide" evidence="16">
    <location>
        <begin position="1"/>
        <end position="23"/>
    </location>
</feature>
<evidence type="ECO:0000256" key="2">
    <source>
        <dbReference type="ARBA" id="ARBA00022527"/>
    </source>
</evidence>
<keyword evidence="2" id="KW-0723">Serine/threonine-protein kinase</keyword>
<dbReference type="EMBL" id="CM010633">
    <property type="protein sequence ID" value="RID57767.1"/>
    <property type="molecule type" value="Genomic_DNA"/>
</dbReference>
<dbReference type="SMART" id="SM00220">
    <property type="entry name" value="S_TKc"/>
    <property type="match status" value="1"/>
</dbReference>
<dbReference type="PROSITE" id="PS00108">
    <property type="entry name" value="PROTEIN_KINASE_ST"/>
    <property type="match status" value="1"/>
</dbReference>
<dbReference type="InterPro" id="IPR011009">
    <property type="entry name" value="Kinase-like_dom_sf"/>
</dbReference>
<dbReference type="PANTHER" id="PTHR27005">
    <property type="entry name" value="WALL-ASSOCIATED RECEPTOR KINASE-LIKE 21"/>
    <property type="match status" value="1"/>
</dbReference>
<dbReference type="InterPro" id="IPR013695">
    <property type="entry name" value="WAK"/>
</dbReference>
<keyword evidence="4 15" id="KW-0812">Transmembrane</keyword>
<dbReference type="InterPro" id="IPR000719">
    <property type="entry name" value="Prot_kinase_dom"/>
</dbReference>
<reference evidence="18 19" key="1">
    <citation type="submission" date="2018-06" db="EMBL/GenBank/DDBJ databases">
        <title>WGS assembly of Brassica rapa FPsc.</title>
        <authorList>
            <person name="Bowman J."/>
            <person name="Kohchi T."/>
            <person name="Yamato K."/>
            <person name="Jenkins J."/>
            <person name="Shu S."/>
            <person name="Ishizaki K."/>
            <person name="Yamaoka S."/>
            <person name="Nishihama R."/>
            <person name="Nakamura Y."/>
            <person name="Berger F."/>
            <person name="Adam C."/>
            <person name="Aki S."/>
            <person name="Althoff F."/>
            <person name="Araki T."/>
            <person name="Arteaga-Vazquez M."/>
            <person name="Balasubrmanian S."/>
            <person name="Bauer D."/>
            <person name="Boehm C."/>
            <person name="Briginshaw L."/>
            <person name="Caballero-Perez J."/>
            <person name="Catarino B."/>
            <person name="Chen F."/>
            <person name="Chiyoda S."/>
            <person name="Chovatia M."/>
            <person name="Davies K."/>
            <person name="Delmans M."/>
            <person name="Demura T."/>
            <person name="Dierschke T."/>
            <person name="Dolan L."/>
            <person name="Dorantes-Acosta A."/>
            <person name="Eklund D."/>
            <person name="Florent S."/>
            <person name="Flores-Sandoval E."/>
            <person name="Fujiyama A."/>
            <person name="Fukuzawa H."/>
            <person name="Galik B."/>
            <person name="Grimanelli D."/>
            <person name="Grimwood J."/>
            <person name="Grossniklaus U."/>
            <person name="Hamada T."/>
            <person name="Haseloff J."/>
            <person name="Hetherington A."/>
            <person name="Higo A."/>
            <person name="Hirakawa Y."/>
            <person name="Hundley H."/>
            <person name="Ikeda Y."/>
            <person name="Inoue K."/>
            <person name="Inoue S."/>
            <person name="Ishida S."/>
            <person name="Jia Q."/>
            <person name="Kakita M."/>
            <person name="Kanazawa T."/>
            <person name="Kawai Y."/>
            <person name="Kawashima T."/>
            <person name="Kennedy M."/>
            <person name="Kinose K."/>
            <person name="Kinoshita T."/>
            <person name="Kohara Y."/>
            <person name="Koide E."/>
            <person name="Komatsu K."/>
            <person name="Kopischke S."/>
            <person name="Kubo M."/>
            <person name="Kyozuka J."/>
            <person name="Lagercrantz U."/>
            <person name="Lin S."/>
            <person name="Lindquist E."/>
            <person name="Lipzen A."/>
            <person name="Lu C."/>
            <person name="Luna E."/>
            <person name="Martienssen R."/>
            <person name="Minamino N."/>
            <person name="Mizutani M."/>
            <person name="Mizutani M."/>
            <person name="Mochizuki N."/>
            <person name="Monte I."/>
            <person name="Mosher R."/>
            <person name="Nagasaki H."/>
            <person name="Nakagami H."/>
            <person name="Naramoto S."/>
            <person name="Nishitani K."/>
            <person name="Ohtani M."/>
            <person name="Okamoto T."/>
            <person name="Okumura M."/>
            <person name="Phillips J."/>
            <person name="Pollak B."/>
            <person name="Reinders A."/>
            <person name="Roevekamp M."/>
            <person name="Sano R."/>
            <person name="Sawa S."/>
            <person name="Schmid M."/>
            <person name="Shirakawa M."/>
            <person name="Solano R."/>
            <person name="Spunde A."/>
            <person name="Suetsugu N."/>
            <person name="Sugano S."/>
            <person name="Sugiyama A."/>
            <person name="Sun R."/>
            <person name="Suzuki Y."/>
            <person name="Takenaka M."/>
            <person name="Takezawa D."/>
            <person name="Tomogane H."/>
            <person name="Tsuzuki M."/>
            <person name="Ueda T."/>
            <person name="Umeda M."/>
            <person name="Ward J."/>
            <person name="Watanabe Y."/>
            <person name="Yazaki K."/>
            <person name="Yokoyama R."/>
            <person name="Yoshitake Y."/>
            <person name="Yotsui I."/>
            <person name="Zachgo S."/>
            <person name="Schmutz J."/>
        </authorList>
    </citation>
    <scope>NUCLEOTIDE SEQUENCE [LARGE SCALE GENOMIC DNA]</scope>
    <source>
        <strain evidence="19">cv. B-3</strain>
    </source>
</reference>
<dbReference type="GO" id="GO:0005509">
    <property type="term" value="F:calcium ion binding"/>
    <property type="evidence" value="ECO:0007669"/>
    <property type="project" value="InterPro"/>
</dbReference>
<evidence type="ECO:0000256" key="10">
    <source>
        <dbReference type="ARBA" id="ARBA00023136"/>
    </source>
</evidence>
<dbReference type="SUPFAM" id="SSF56112">
    <property type="entry name" value="Protein kinase-like (PK-like)"/>
    <property type="match status" value="1"/>
</dbReference>
<evidence type="ECO:0000256" key="4">
    <source>
        <dbReference type="ARBA" id="ARBA00022692"/>
    </source>
</evidence>
<feature type="chain" id="PRO_5017280492" description="Protein kinase domain-containing protein" evidence="16">
    <location>
        <begin position="24"/>
        <end position="635"/>
    </location>
</feature>
<comment type="subcellular location">
    <subcellularLocation>
        <location evidence="1">Membrane</location>
        <topology evidence="1">Single-pass type I membrane protein</topology>
    </subcellularLocation>
</comment>
<dbReference type="InterPro" id="IPR008271">
    <property type="entry name" value="Ser/Thr_kinase_AS"/>
</dbReference>
<evidence type="ECO:0000256" key="16">
    <source>
        <dbReference type="SAM" id="SignalP"/>
    </source>
</evidence>
<keyword evidence="10 15" id="KW-0472">Membrane</keyword>
<accession>A0A397YWE5</accession>
<feature type="transmembrane region" description="Helical" evidence="15">
    <location>
        <begin position="311"/>
        <end position="334"/>
    </location>
</feature>
<comment type="catalytic activity">
    <reaction evidence="13">
        <text>L-seryl-[protein] + ATP = O-phospho-L-seryl-[protein] + ADP + H(+)</text>
        <dbReference type="Rhea" id="RHEA:17989"/>
        <dbReference type="Rhea" id="RHEA-COMP:9863"/>
        <dbReference type="Rhea" id="RHEA-COMP:11604"/>
        <dbReference type="ChEBI" id="CHEBI:15378"/>
        <dbReference type="ChEBI" id="CHEBI:29999"/>
        <dbReference type="ChEBI" id="CHEBI:30616"/>
        <dbReference type="ChEBI" id="CHEBI:83421"/>
        <dbReference type="ChEBI" id="CHEBI:456216"/>
    </reaction>
</comment>